<dbReference type="Proteomes" id="UP000827976">
    <property type="component" value="Chromosome 15"/>
</dbReference>
<keyword evidence="1" id="KW-0378">Hydrolase</keyword>
<dbReference type="EMBL" id="CM037025">
    <property type="protein sequence ID" value="KAH7661413.1"/>
    <property type="molecule type" value="Genomic_DNA"/>
</dbReference>
<keyword evidence="2" id="KW-1185">Reference proteome</keyword>
<keyword evidence="1" id="KW-0269">Exonuclease</keyword>
<reference evidence="2" key="1">
    <citation type="journal article" date="2022" name="Nat. Commun.">
        <title>Chromosome evolution and the genetic basis of agronomically important traits in greater yam.</title>
        <authorList>
            <person name="Bredeson J.V."/>
            <person name="Lyons J.B."/>
            <person name="Oniyinde I.O."/>
            <person name="Okereke N.R."/>
            <person name="Kolade O."/>
            <person name="Nnabue I."/>
            <person name="Nwadili C.O."/>
            <person name="Hribova E."/>
            <person name="Parker M."/>
            <person name="Nwogha J."/>
            <person name="Shu S."/>
            <person name="Carlson J."/>
            <person name="Kariba R."/>
            <person name="Muthemba S."/>
            <person name="Knop K."/>
            <person name="Barton G.J."/>
            <person name="Sherwood A.V."/>
            <person name="Lopez-Montes A."/>
            <person name="Asiedu R."/>
            <person name="Jamnadass R."/>
            <person name="Muchugi A."/>
            <person name="Goodstein D."/>
            <person name="Egesi C.N."/>
            <person name="Featherston J."/>
            <person name="Asfaw A."/>
            <person name="Simpson G.G."/>
            <person name="Dolezel J."/>
            <person name="Hendre P.S."/>
            <person name="Van Deynze A."/>
            <person name="Kumar P.L."/>
            <person name="Obidiegwu J.E."/>
            <person name="Bhattacharjee R."/>
            <person name="Rokhsar D.S."/>
        </authorList>
    </citation>
    <scope>NUCLEOTIDE SEQUENCE [LARGE SCALE GENOMIC DNA]</scope>
    <source>
        <strain evidence="2">cv. TDa95/00328</strain>
    </source>
</reference>
<organism evidence="1 2">
    <name type="scientific">Dioscorea alata</name>
    <name type="common">Purple yam</name>
    <dbReference type="NCBI Taxonomy" id="55571"/>
    <lineage>
        <taxon>Eukaryota</taxon>
        <taxon>Viridiplantae</taxon>
        <taxon>Streptophyta</taxon>
        <taxon>Embryophyta</taxon>
        <taxon>Tracheophyta</taxon>
        <taxon>Spermatophyta</taxon>
        <taxon>Magnoliopsida</taxon>
        <taxon>Liliopsida</taxon>
        <taxon>Dioscoreales</taxon>
        <taxon>Dioscoreaceae</taxon>
        <taxon>Dioscorea</taxon>
    </lineage>
</organism>
<evidence type="ECO:0000313" key="2">
    <source>
        <dbReference type="Proteomes" id="UP000827976"/>
    </source>
</evidence>
<proteinExistence type="predicted"/>
<keyword evidence="1" id="KW-0540">Nuclease</keyword>
<comment type="caution">
    <text evidence="1">The sequence shown here is derived from an EMBL/GenBank/DDBJ whole genome shotgun (WGS) entry which is preliminary data.</text>
</comment>
<evidence type="ECO:0000313" key="1">
    <source>
        <dbReference type="EMBL" id="KAH7661413.1"/>
    </source>
</evidence>
<protein>
    <submittedName>
        <fullName evidence="1">Exonuclease VII small subunit protein</fullName>
    </submittedName>
</protein>
<sequence>MQSTAAVEQSTETKGKHRLVTELKRLEAETRFLEEDMEQLEKTEKASAVLQELLNEVERRPDPLLPVTPGPANSVWDQWFEGAQNMRVRHRCLIL</sequence>
<accession>A0ACB7ULY9</accession>
<gene>
    <name evidence="1" type="ORF">IHE45_15G061800</name>
</gene>
<name>A0ACB7ULY9_DIOAL</name>